<name>A0A238W0E2_9RHOB</name>
<organism evidence="1 2">
    <name type="scientific">Paracoccus sediminis</name>
    <dbReference type="NCBI Taxonomy" id="1214787"/>
    <lineage>
        <taxon>Bacteria</taxon>
        <taxon>Pseudomonadati</taxon>
        <taxon>Pseudomonadota</taxon>
        <taxon>Alphaproteobacteria</taxon>
        <taxon>Rhodobacterales</taxon>
        <taxon>Paracoccaceae</taxon>
        <taxon>Paracoccus</taxon>
    </lineage>
</organism>
<proteinExistence type="predicted"/>
<dbReference type="Proteomes" id="UP000198409">
    <property type="component" value="Unassembled WGS sequence"/>
</dbReference>
<evidence type="ECO:0000313" key="1">
    <source>
        <dbReference type="EMBL" id="SNR40030.1"/>
    </source>
</evidence>
<dbReference type="AlphaFoldDB" id="A0A238W0E2"/>
<dbReference type="EMBL" id="FZNM01000003">
    <property type="protein sequence ID" value="SNR40030.1"/>
    <property type="molecule type" value="Genomic_DNA"/>
</dbReference>
<gene>
    <name evidence="1" type="ORF">SAMN06265378_103243</name>
</gene>
<evidence type="ECO:0000313" key="2">
    <source>
        <dbReference type="Proteomes" id="UP000198409"/>
    </source>
</evidence>
<reference evidence="2" key="1">
    <citation type="submission" date="2017-06" db="EMBL/GenBank/DDBJ databases">
        <authorList>
            <person name="Varghese N."/>
            <person name="Submissions S."/>
        </authorList>
    </citation>
    <scope>NUCLEOTIDE SEQUENCE [LARGE SCALE GENOMIC DNA]</scope>
    <source>
        <strain evidence="2">DSM 26170</strain>
    </source>
</reference>
<sequence>MIRAPGWRRGGKRMARHYSETDVVAILDDLDPARLRSFVAAHVVTPVVTPQGHAFTEADVARLQLLCDLSDVYDLPNDVLVMVMSLIDQLNTARGDMRALIQAVATEPDDVRGRIITHVRNVRVIVRD</sequence>
<protein>
    <submittedName>
        <fullName evidence="1">Chaperone modulatory protein CbpM</fullName>
    </submittedName>
</protein>
<accession>A0A238W0E2</accession>
<dbReference type="Gene3D" id="1.10.1660.10">
    <property type="match status" value="1"/>
</dbReference>